<keyword evidence="3" id="KW-0808">Transferase</keyword>
<dbReference type="Pfam" id="PF13589">
    <property type="entry name" value="HATPase_c_3"/>
    <property type="match status" value="1"/>
</dbReference>
<dbReference type="Proteomes" id="UP000590599">
    <property type="component" value="Unassembled WGS sequence"/>
</dbReference>
<dbReference type="InterPro" id="IPR005467">
    <property type="entry name" value="His_kinase_dom"/>
</dbReference>
<evidence type="ECO:0000256" key="6">
    <source>
        <dbReference type="ARBA" id="ARBA00022840"/>
    </source>
</evidence>
<dbReference type="PRINTS" id="PR00344">
    <property type="entry name" value="BCTRLSENSOR"/>
</dbReference>
<dbReference type="GO" id="GO:0004673">
    <property type="term" value="F:protein histidine kinase activity"/>
    <property type="evidence" value="ECO:0007669"/>
    <property type="project" value="UniProtKB-EC"/>
</dbReference>
<sequence length="721" mass="81960">MSSGVYKIRPAGRHLLTIGRDLIQDNYAAVIELVKNAYDADSPDVEISFQARNDLKGYIIEIKDHGHGMPLDTVINKWLVPSTGDKLNRKISPRGRIMQGRKGIGRYAASVLGSDLLLETVDENGNKTTVFVEWDDFEKSEYLDDVEILVDTQPSNDYQGTTLTITGTKSNYEEWNEKQFNKLRFELKKLTSPISKDNILNKKDEQFEIKLKISGFSDRLDINEIVEPYPIFDLFDYKISGQISSEGTGKLVYSTQKAKNTVEEDISVLLDGPTGCGDLVFDIRVYDRDSESIEGLIQRGLKDSLGNYVGRREASNLLNASNGIGVYRNGFRIRPLGDPDFDWLKLNEQRVQNPSMRIGSNQVIGYVQIQSEEHSNLVEKSARDGLQDNLAYDQLKAITIRVINELETRRFSYRRKSGLSKPTLKIEKELEKLFSMDSLKKEIRKKLVSHGMKEQSADEVISLITNEEKNKEKTVEGIRQAVATYQGQATLGKIMTVVMHEGRRPLNYFRNEVPRIGRFQKKLQETGERKNIDEILEIAEGIKTNAATFSDLFKRLDPLASGRRLSPKELKIKEEIQQCFSIFRQDLEDNQILVDINGCDNLMFLTWQQDVRAIFTNLIDNSIFWLKEKLPMDKRKILVNINSENNKLSFIDFRDTGPGIEPRFIEDGSIFEPQFSTKPSGSGIGLAIAGEAAERNGFRLMALQSNEGAYFRLQLKDINNG</sequence>
<comment type="catalytic activity">
    <reaction evidence="1">
        <text>ATP + protein L-histidine = ADP + protein N-phospho-L-histidine.</text>
        <dbReference type="EC" id="2.7.13.3"/>
    </reaction>
</comment>
<keyword evidence="4" id="KW-0547">Nucleotide-binding</keyword>
<dbReference type="EMBL" id="JACBKA010000019">
    <property type="protein sequence ID" value="NYA27759.1"/>
    <property type="molecule type" value="Genomic_DNA"/>
</dbReference>
<gene>
    <name evidence="8" type="ORF">HZI69_07935</name>
</gene>
<dbReference type="RefSeq" id="WP_179227935.1">
    <property type="nucleotide sequence ID" value="NZ_JACBKA010000019.1"/>
</dbReference>
<dbReference type="SMART" id="SM00387">
    <property type="entry name" value="HATPase_c"/>
    <property type="match status" value="1"/>
</dbReference>
<evidence type="ECO:0000256" key="5">
    <source>
        <dbReference type="ARBA" id="ARBA00022777"/>
    </source>
</evidence>
<evidence type="ECO:0000313" key="8">
    <source>
        <dbReference type="EMBL" id="NYA27759.1"/>
    </source>
</evidence>
<evidence type="ECO:0000256" key="3">
    <source>
        <dbReference type="ARBA" id="ARBA00022679"/>
    </source>
</evidence>
<keyword evidence="6" id="KW-0067">ATP-binding</keyword>
<dbReference type="PROSITE" id="PS50109">
    <property type="entry name" value="HIS_KIN"/>
    <property type="match status" value="1"/>
</dbReference>
<organism evidence="8 9">
    <name type="scientific">Haemophilus haemolyticus</name>
    <dbReference type="NCBI Taxonomy" id="726"/>
    <lineage>
        <taxon>Bacteria</taxon>
        <taxon>Pseudomonadati</taxon>
        <taxon>Pseudomonadota</taxon>
        <taxon>Gammaproteobacteria</taxon>
        <taxon>Pasteurellales</taxon>
        <taxon>Pasteurellaceae</taxon>
        <taxon>Haemophilus</taxon>
    </lineage>
</organism>
<accession>A0A852Q314</accession>
<comment type="caution">
    <text evidence="8">The sequence shown here is derived from an EMBL/GenBank/DDBJ whole genome shotgun (WGS) entry which is preliminary data.</text>
</comment>
<evidence type="ECO:0000313" key="9">
    <source>
        <dbReference type="Proteomes" id="UP000590599"/>
    </source>
</evidence>
<dbReference type="InterPro" id="IPR003594">
    <property type="entry name" value="HATPase_dom"/>
</dbReference>
<evidence type="ECO:0000256" key="1">
    <source>
        <dbReference type="ARBA" id="ARBA00000085"/>
    </source>
</evidence>
<evidence type="ECO:0000259" key="7">
    <source>
        <dbReference type="PROSITE" id="PS50109"/>
    </source>
</evidence>
<keyword evidence="5 8" id="KW-0418">Kinase</keyword>
<dbReference type="InterPro" id="IPR004358">
    <property type="entry name" value="Sig_transdc_His_kin-like_C"/>
</dbReference>
<protein>
    <recommendedName>
        <fullName evidence="2">histidine kinase</fullName>
        <ecNumber evidence="2">2.7.13.3</ecNumber>
    </recommendedName>
</protein>
<dbReference type="Pfam" id="PF02518">
    <property type="entry name" value="HATPase_c"/>
    <property type="match status" value="1"/>
</dbReference>
<evidence type="ECO:0000256" key="4">
    <source>
        <dbReference type="ARBA" id="ARBA00022741"/>
    </source>
</evidence>
<dbReference type="InterPro" id="IPR050980">
    <property type="entry name" value="2C_sensor_his_kinase"/>
</dbReference>
<evidence type="ECO:0000256" key="2">
    <source>
        <dbReference type="ARBA" id="ARBA00012438"/>
    </source>
</evidence>
<dbReference type="PANTHER" id="PTHR44936">
    <property type="entry name" value="SENSOR PROTEIN CREC"/>
    <property type="match status" value="1"/>
</dbReference>
<dbReference type="GO" id="GO:0005524">
    <property type="term" value="F:ATP binding"/>
    <property type="evidence" value="ECO:0007669"/>
    <property type="project" value="UniProtKB-KW"/>
</dbReference>
<dbReference type="Gene3D" id="3.30.565.10">
    <property type="entry name" value="Histidine kinase-like ATPase, C-terminal domain"/>
    <property type="match status" value="2"/>
</dbReference>
<reference evidence="8 9" key="1">
    <citation type="submission" date="2020-07" db="EMBL/GenBank/DDBJ databases">
        <title>Genus Haemophilus, Bergeys manual.</title>
        <authorList>
            <person name="Noerskov-Lauritsen N."/>
        </authorList>
    </citation>
    <scope>NUCLEOTIDE SEQUENCE [LARGE SCALE GENOMIC DNA]</scope>
    <source>
        <strain evidence="8 9">CCUG30047</strain>
    </source>
</reference>
<proteinExistence type="predicted"/>
<dbReference type="PANTHER" id="PTHR44936:SF10">
    <property type="entry name" value="SENSOR PROTEIN RSTB"/>
    <property type="match status" value="1"/>
</dbReference>
<feature type="domain" description="Histidine kinase" evidence="7">
    <location>
        <begin position="497"/>
        <end position="719"/>
    </location>
</feature>
<dbReference type="EC" id="2.7.13.3" evidence="2"/>
<dbReference type="InterPro" id="IPR036890">
    <property type="entry name" value="HATPase_C_sf"/>
</dbReference>
<name>A0A852Q314_HAEHA</name>
<dbReference type="AlphaFoldDB" id="A0A852Q314"/>
<dbReference type="SUPFAM" id="SSF55874">
    <property type="entry name" value="ATPase domain of HSP90 chaperone/DNA topoisomerase II/histidine kinase"/>
    <property type="match status" value="2"/>
</dbReference>